<feature type="transmembrane region" description="Helical" evidence="4">
    <location>
        <begin position="284"/>
        <end position="302"/>
    </location>
</feature>
<feature type="transmembrane region" description="Helical" evidence="4">
    <location>
        <begin position="171"/>
        <end position="191"/>
    </location>
</feature>
<dbReference type="InterPro" id="IPR036259">
    <property type="entry name" value="MFS_trans_sf"/>
</dbReference>
<evidence type="ECO:0000256" key="3">
    <source>
        <dbReference type="ARBA" id="ARBA00023136"/>
    </source>
</evidence>
<dbReference type="InterPro" id="IPR011701">
    <property type="entry name" value="MFS"/>
</dbReference>
<dbReference type="RefSeq" id="WP_092367327.1">
    <property type="nucleotide sequence ID" value="NZ_BMGV01000007.1"/>
</dbReference>
<feature type="transmembrane region" description="Helical" evidence="4">
    <location>
        <begin position="145"/>
        <end position="165"/>
    </location>
</feature>
<feature type="transmembrane region" description="Helical" evidence="4">
    <location>
        <begin position="219"/>
        <end position="239"/>
    </location>
</feature>
<dbReference type="Gene3D" id="1.20.1250.20">
    <property type="entry name" value="MFS general substrate transporter like domains"/>
    <property type="match status" value="1"/>
</dbReference>
<feature type="transmembrane region" description="Helical" evidence="4">
    <location>
        <begin position="308"/>
        <end position="332"/>
    </location>
</feature>
<reference evidence="5 6" key="1">
    <citation type="submission" date="2016-10" db="EMBL/GenBank/DDBJ databases">
        <authorList>
            <person name="de Groot N.N."/>
        </authorList>
    </citation>
    <scope>NUCLEOTIDE SEQUENCE [LARGE SCALE GENOMIC DNA]</scope>
    <source>
        <strain evidence="5 6">DSM 29340</strain>
    </source>
</reference>
<feature type="transmembrane region" description="Helical" evidence="4">
    <location>
        <begin position="106"/>
        <end position="129"/>
    </location>
</feature>
<accession>A0A1H7BJA8</accession>
<evidence type="ECO:0000256" key="2">
    <source>
        <dbReference type="ARBA" id="ARBA00022989"/>
    </source>
</evidence>
<feature type="transmembrane region" description="Helical" evidence="4">
    <location>
        <begin position="251"/>
        <end position="272"/>
    </location>
</feature>
<dbReference type="STRING" id="1227549.SAMN05444007_10729"/>
<gene>
    <name evidence="5" type="ORF">SAMN05444007_10729</name>
</gene>
<dbReference type="SUPFAM" id="SSF103473">
    <property type="entry name" value="MFS general substrate transporter"/>
    <property type="match status" value="1"/>
</dbReference>
<dbReference type="Pfam" id="PF07690">
    <property type="entry name" value="MFS_1"/>
    <property type="match status" value="1"/>
</dbReference>
<evidence type="ECO:0000313" key="6">
    <source>
        <dbReference type="Proteomes" id="UP000199379"/>
    </source>
</evidence>
<keyword evidence="3 4" id="KW-0472">Membrane</keyword>
<evidence type="ECO:0000256" key="4">
    <source>
        <dbReference type="SAM" id="Phobius"/>
    </source>
</evidence>
<dbReference type="EMBL" id="FNYD01000007">
    <property type="protein sequence ID" value="SEJ76427.1"/>
    <property type="molecule type" value="Genomic_DNA"/>
</dbReference>
<organism evidence="5 6">
    <name type="scientific">Cribrihabitans marinus</name>
    <dbReference type="NCBI Taxonomy" id="1227549"/>
    <lineage>
        <taxon>Bacteria</taxon>
        <taxon>Pseudomonadati</taxon>
        <taxon>Pseudomonadota</taxon>
        <taxon>Alphaproteobacteria</taxon>
        <taxon>Rhodobacterales</taxon>
        <taxon>Paracoccaceae</taxon>
        <taxon>Cribrihabitans</taxon>
    </lineage>
</organism>
<evidence type="ECO:0000313" key="5">
    <source>
        <dbReference type="EMBL" id="SEJ76427.1"/>
    </source>
</evidence>
<keyword evidence="1 4" id="KW-0812">Transmembrane</keyword>
<keyword evidence="2 4" id="KW-1133">Transmembrane helix</keyword>
<proteinExistence type="predicted"/>
<protein>
    <submittedName>
        <fullName evidence="5">Predicted arabinose efflux permease, MFS family</fullName>
    </submittedName>
</protein>
<feature type="transmembrane region" description="Helical" evidence="4">
    <location>
        <begin position="370"/>
        <end position="388"/>
    </location>
</feature>
<feature type="transmembrane region" description="Helical" evidence="4">
    <location>
        <begin position="56"/>
        <end position="75"/>
    </location>
</feature>
<dbReference type="OrthoDB" id="9808182at2"/>
<name>A0A1H7BJA8_9RHOB</name>
<dbReference type="GO" id="GO:0022857">
    <property type="term" value="F:transmembrane transporter activity"/>
    <property type="evidence" value="ECO:0007669"/>
    <property type="project" value="InterPro"/>
</dbReference>
<sequence length="437" mass="46922">MHERRIPEWLRHAPAPSVRGFAVLAGTEAIARGILVSVFPLVMFNALHDPRIVSEVYFVIGAVSLVIGLLVPYAVRFVPRWWVYVFGALLFISGALVTILEAPAAAVIGLALTTFAVVTTFVCFNAYVLDHVAKIELGRFETSRLFYSALGWTVGPALGTVLYAWWRPAPFFIAASAASAMLLIFLVMRLGNGKLISKSPRAPNSSFAYFGRFFAQPRLVAGWVFAVVRSCGWWVYVVYLPIYAVQNGLGSQLGGIALSISNAALFCTPLMLRYMTHRSVRTAVRTGFLMSGLLFLLAGIQSGSPDRAVVLLMAGSFFLILLDVSAGLPFLLAVKPSERTEMSAIYSSFRDVSGILTPGAAWLVLLVAPLSGIFAACGAGLLGAWVLARKLHPRLGRARLAVEGNSEQLADVISSAAGLPSMMQEQTAPVGSPGSPP</sequence>
<keyword evidence="6" id="KW-1185">Reference proteome</keyword>
<feature type="transmembrane region" description="Helical" evidence="4">
    <location>
        <begin position="82"/>
        <end position="100"/>
    </location>
</feature>
<evidence type="ECO:0000256" key="1">
    <source>
        <dbReference type="ARBA" id="ARBA00022692"/>
    </source>
</evidence>
<dbReference type="Proteomes" id="UP000199379">
    <property type="component" value="Unassembled WGS sequence"/>
</dbReference>
<feature type="transmembrane region" description="Helical" evidence="4">
    <location>
        <begin position="21"/>
        <end position="44"/>
    </location>
</feature>
<dbReference type="AlphaFoldDB" id="A0A1H7BJA8"/>